<keyword evidence="2" id="KW-1185">Reference proteome</keyword>
<accession>C6BT70</accession>
<dbReference type="EMBL" id="CP001649">
    <property type="protein sequence ID" value="ACS79774.1"/>
    <property type="molecule type" value="Genomic_DNA"/>
</dbReference>
<name>C6BT70_MARSD</name>
<dbReference type="AlphaFoldDB" id="C6BT70"/>
<dbReference type="STRING" id="526222.Desal_1712"/>
<evidence type="ECO:0000313" key="2">
    <source>
        <dbReference type="Proteomes" id="UP000002601"/>
    </source>
</evidence>
<gene>
    <name evidence="1" type="ordered locus">Desal_1712</name>
</gene>
<protein>
    <submittedName>
        <fullName evidence="1">Uncharacterized protein</fullName>
    </submittedName>
</protein>
<dbReference type="Proteomes" id="UP000002601">
    <property type="component" value="Chromosome"/>
</dbReference>
<organism evidence="1 2">
    <name type="scientific">Maridesulfovibrio salexigens (strain ATCC 14822 / DSM 2638 / NCIMB 8403 / VKM B-1763)</name>
    <name type="common">Desulfovibrio salexigens</name>
    <dbReference type="NCBI Taxonomy" id="526222"/>
    <lineage>
        <taxon>Bacteria</taxon>
        <taxon>Pseudomonadati</taxon>
        <taxon>Thermodesulfobacteriota</taxon>
        <taxon>Desulfovibrionia</taxon>
        <taxon>Desulfovibrionales</taxon>
        <taxon>Desulfovibrionaceae</taxon>
        <taxon>Maridesulfovibrio</taxon>
    </lineage>
</organism>
<dbReference type="eggNOG" id="ENOG5030THZ">
    <property type="taxonomic scope" value="Bacteria"/>
</dbReference>
<reference evidence="1 2" key="1">
    <citation type="submission" date="2009-06" db="EMBL/GenBank/DDBJ databases">
        <title>Complete sequence of Desulfovibrio salexigens DSM 2638.</title>
        <authorList>
            <consortium name="US DOE Joint Genome Institute"/>
            <person name="Lucas S."/>
            <person name="Copeland A."/>
            <person name="Lapidus A."/>
            <person name="Glavina del Rio T."/>
            <person name="Tice H."/>
            <person name="Bruce D."/>
            <person name="Goodwin L."/>
            <person name="Pitluck S."/>
            <person name="Munk A.C."/>
            <person name="Brettin T."/>
            <person name="Detter J.C."/>
            <person name="Han C."/>
            <person name="Tapia R."/>
            <person name="Larimer F."/>
            <person name="Land M."/>
            <person name="Hauser L."/>
            <person name="Kyrpides N."/>
            <person name="Anderson I."/>
            <person name="Wall J.D."/>
            <person name="Arkin A.P."/>
            <person name="Dehal P."/>
            <person name="Chivian D."/>
            <person name="Giles B."/>
            <person name="Hazen T.C."/>
        </authorList>
    </citation>
    <scope>NUCLEOTIDE SEQUENCE [LARGE SCALE GENOMIC DNA]</scope>
    <source>
        <strain evidence="2">ATCC 14822 / DSM 2638 / NCIMB 8403 / VKM B-1763</strain>
    </source>
</reference>
<evidence type="ECO:0000313" key="1">
    <source>
        <dbReference type="EMBL" id="ACS79774.1"/>
    </source>
</evidence>
<proteinExistence type="predicted"/>
<dbReference type="KEGG" id="dsa:Desal_1712"/>
<dbReference type="InterPro" id="IPR035225">
    <property type="entry name" value="DUF5338"/>
</dbReference>
<sequence>MHCSYLDICKIQLTMALKGTSRSLFCALLLCVTDKQIKIQNQGLTNYITTVGESSFYANHWGCPTPVPPFSNKAIFPINAMMPITALFSRALRHIQDTVYPLSINITKSGCMTSKIKPSQRGKGRVEYLGLVKEIEQNLLAGHTRKAVHDHLTSDGRMTISYQRFCHYVALYSPHCSPASMTNTQAPAITGTPAVRTVSAPLVPLNGGGPHAGHPENDLAFIHEKNVTDEKLDELIGK</sequence>
<dbReference type="HOGENOM" id="CLU_1164370_0_0_7"/>
<dbReference type="Pfam" id="PF17273">
    <property type="entry name" value="DUF5338"/>
    <property type="match status" value="1"/>
</dbReference>